<dbReference type="InterPro" id="IPR036188">
    <property type="entry name" value="FAD/NAD-bd_sf"/>
</dbReference>
<dbReference type="OrthoDB" id="833207at2"/>
<protein>
    <submittedName>
        <fullName evidence="8">FAD-dependent oxidoreductase</fullName>
    </submittedName>
</protein>
<dbReference type="InterPro" id="IPR039651">
    <property type="entry name" value="FixC-like"/>
</dbReference>
<dbReference type="SUPFAM" id="SSF54373">
    <property type="entry name" value="FAD-linked reductases, C-terminal domain"/>
    <property type="match status" value="1"/>
</dbReference>
<dbReference type="SUPFAM" id="SSF51905">
    <property type="entry name" value="FAD/NAD(P)-binding domain"/>
    <property type="match status" value="1"/>
</dbReference>
<dbReference type="Gene3D" id="3.50.50.60">
    <property type="entry name" value="FAD/NAD(P)-binding domain"/>
    <property type="match status" value="1"/>
</dbReference>
<proteinExistence type="inferred from homology"/>
<dbReference type="NCBIfam" id="NF007450">
    <property type="entry name" value="PRK10015.1"/>
    <property type="match status" value="1"/>
</dbReference>
<evidence type="ECO:0000256" key="3">
    <source>
        <dbReference type="ARBA" id="ARBA00022630"/>
    </source>
</evidence>
<dbReference type="EMBL" id="PPTS01000002">
    <property type="protein sequence ID" value="RDB66530.1"/>
    <property type="molecule type" value="Genomic_DNA"/>
</dbReference>
<feature type="domain" description="FixC-like C-terminal" evidence="7">
    <location>
        <begin position="365"/>
        <end position="427"/>
    </location>
</feature>
<comment type="cofactor">
    <cofactor evidence="1">
        <name>FAD</name>
        <dbReference type="ChEBI" id="CHEBI:57692"/>
    </cofactor>
</comment>
<evidence type="ECO:0000256" key="2">
    <source>
        <dbReference type="ARBA" id="ARBA00006796"/>
    </source>
</evidence>
<dbReference type="GO" id="GO:0016491">
    <property type="term" value="F:oxidoreductase activity"/>
    <property type="evidence" value="ECO:0007669"/>
    <property type="project" value="UniProtKB-KW"/>
</dbReference>
<keyword evidence="4" id="KW-0274">FAD</keyword>
<evidence type="ECO:0000259" key="7">
    <source>
        <dbReference type="Pfam" id="PF26311"/>
    </source>
</evidence>
<comment type="similarity">
    <text evidence="2">Belongs to the ETF-QO/FixC family.</text>
</comment>
<dbReference type="Proteomes" id="UP000254000">
    <property type="component" value="Unassembled WGS sequence"/>
</dbReference>
<dbReference type="Pfam" id="PF21162">
    <property type="entry name" value="ETFQO_UQ-bd"/>
    <property type="match status" value="1"/>
</dbReference>
<name>A0A369M4H9_9ACTN</name>
<keyword evidence="3" id="KW-0285">Flavoprotein</keyword>
<dbReference type="InterPro" id="IPR059103">
    <property type="entry name" value="FixC-like_C"/>
</dbReference>
<comment type="caution">
    <text evidence="8">The sequence shown here is derived from an EMBL/GenBank/DDBJ whole genome shotgun (WGS) entry which is preliminary data.</text>
</comment>
<keyword evidence="9" id="KW-1185">Reference proteome</keyword>
<dbReference type="Pfam" id="PF26311">
    <property type="entry name" value="ETF-QO_FixC_C"/>
    <property type="match status" value="1"/>
</dbReference>
<evidence type="ECO:0000313" key="9">
    <source>
        <dbReference type="Proteomes" id="UP000254000"/>
    </source>
</evidence>
<gene>
    <name evidence="8" type="ORF">C1877_04960</name>
</gene>
<dbReference type="Pfam" id="PF12831">
    <property type="entry name" value="FAD_oxidored"/>
    <property type="match status" value="1"/>
</dbReference>
<dbReference type="PANTHER" id="PTHR43624">
    <property type="entry name" value="ELECTRON TRANSFER FLAVOPROTEIN-QUINONE OXIDOREDUCTASE YDIS-RELATED"/>
    <property type="match status" value="1"/>
</dbReference>
<evidence type="ECO:0000256" key="5">
    <source>
        <dbReference type="ARBA" id="ARBA00023002"/>
    </source>
</evidence>
<evidence type="ECO:0000313" key="8">
    <source>
        <dbReference type="EMBL" id="RDB66530.1"/>
    </source>
</evidence>
<dbReference type="AlphaFoldDB" id="A0A369M4H9"/>
<evidence type="ECO:0000259" key="6">
    <source>
        <dbReference type="Pfam" id="PF21162"/>
    </source>
</evidence>
<feature type="domain" description="ETF-QO/FixC ubiquinone-binding" evidence="6">
    <location>
        <begin position="216"/>
        <end position="276"/>
    </location>
</feature>
<reference evidence="8 9" key="1">
    <citation type="journal article" date="2018" name="Elife">
        <title>Discovery and characterization of a prevalent human gut bacterial enzyme sufficient for the inactivation of a family of plant toxins.</title>
        <authorList>
            <person name="Koppel N."/>
            <person name="Bisanz J.E."/>
            <person name="Pandelia M.E."/>
            <person name="Turnbaugh P.J."/>
            <person name="Balskus E.P."/>
        </authorList>
    </citation>
    <scope>NUCLEOTIDE SEQUENCE [LARGE SCALE GENOMIC DNA]</scope>
    <source>
        <strain evidence="8 9">3C</strain>
    </source>
</reference>
<dbReference type="RefSeq" id="WP_015539984.1">
    <property type="nucleotide sequence ID" value="NZ_CABMMS010000002.1"/>
</dbReference>
<accession>A0A369M4H9</accession>
<sequence length="428" mass="45207">MADFDAVVVGAGCAGSVAAYVLAREGKSVLMIERGSDAGAKNMTGGRLYAHALRAVFPGFESEAPLERKIVRERVSLITEDESTTVEFASPRLGEDEAASYSVLRGPFDRWLASKAEDAGAECIYGIAVEDLVWNGGRIVGVRAGEDEITADVTILADGVNSLLSEKAKLAKRPAPHQLAVSAKEVVELPEQTVTDRFQANPGEGAAWLFAGAATHGHVGGGFLYTNRSSVSIGVVATLSDLCTSSTPVYQMLEDFKNHPAVAPVLAGGRTVEYSGHLIPEGGFDMVPQMCCDGCLLTGDAAMLCINLGYQVRGMDYAIAAGRMAAEAALEALDAGDVSAARLATYRAKLEDSFVLKDLAAYRGFPAFMEGTPRIFDGYPQMAADIMRGLFTVDGSPVRPLKGTVMGPVKGMGVLNLLKDARKGMKVL</sequence>
<dbReference type="InterPro" id="IPR049398">
    <property type="entry name" value="ETF-QO/FixC_UQ-bd"/>
</dbReference>
<keyword evidence="5" id="KW-0560">Oxidoreductase</keyword>
<dbReference type="GeneID" id="78359062"/>
<dbReference type="PANTHER" id="PTHR43624:SF2">
    <property type="entry name" value="ELECTRON TRANSFER FLAVOPROTEIN-QUINONE OXIDOREDUCTASE YDIS-RELATED"/>
    <property type="match status" value="1"/>
</dbReference>
<evidence type="ECO:0000256" key="4">
    <source>
        <dbReference type="ARBA" id="ARBA00022827"/>
    </source>
</evidence>
<organism evidence="8 9">
    <name type="scientific">Gordonibacter pamelaeae</name>
    <dbReference type="NCBI Taxonomy" id="471189"/>
    <lineage>
        <taxon>Bacteria</taxon>
        <taxon>Bacillati</taxon>
        <taxon>Actinomycetota</taxon>
        <taxon>Coriobacteriia</taxon>
        <taxon>Eggerthellales</taxon>
        <taxon>Eggerthellaceae</taxon>
        <taxon>Gordonibacter</taxon>
    </lineage>
</organism>
<evidence type="ECO:0000256" key="1">
    <source>
        <dbReference type="ARBA" id="ARBA00001974"/>
    </source>
</evidence>